<gene>
    <name evidence="2" type="ORF">PCOR1329_LOCUS20534</name>
</gene>
<accession>A0ABN9RJP0</accession>
<comment type="caution">
    <text evidence="2">The sequence shown here is derived from an EMBL/GenBank/DDBJ whole genome shotgun (WGS) entry which is preliminary data.</text>
</comment>
<proteinExistence type="predicted"/>
<protein>
    <recommendedName>
        <fullName evidence="4">RING-type E3 ubiquitin transferase</fullName>
    </recommendedName>
</protein>
<name>A0ABN9RJP0_9DINO</name>
<dbReference type="Proteomes" id="UP001189429">
    <property type="component" value="Unassembled WGS sequence"/>
</dbReference>
<evidence type="ECO:0008006" key="4">
    <source>
        <dbReference type="Google" id="ProtNLM"/>
    </source>
</evidence>
<organism evidence="2 3">
    <name type="scientific">Prorocentrum cordatum</name>
    <dbReference type="NCBI Taxonomy" id="2364126"/>
    <lineage>
        <taxon>Eukaryota</taxon>
        <taxon>Sar</taxon>
        <taxon>Alveolata</taxon>
        <taxon>Dinophyceae</taxon>
        <taxon>Prorocentrales</taxon>
        <taxon>Prorocentraceae</taxon>
        <taxon>Prorocentrum</taxon>
    </lineage>
</organism>
<evidence type="ECO:0000313" key="3">
    <source>
        <dbReference type="Proteomes" id="UP001189429"/>
    </source>
</evidence>
<evidence type="ECO:0000313" key="2">
    <source>
        <dbReference type="EMBL" id="CAK0818185.1"/>
    </source>
</evidence>
<sequence>MEPAAQHNTSALAGWTDRLDRPLYEHAVGLFRAGLRRHGVSREACRQQVCPCCPAAFPLDGSVPVPVMDVVGLARLAAPRGRGAEVSPVAGARRPRQPWPPLRTASGAAGKARLQA</sequence>
<reference evidence="2" key="1">
    <citation type="submission" date="2023-10" db="EMBL/GenBank/DDBJ databases">
        <authorList>
            <person name="Chen Y."/>
            <person name="Shah S."/>
            <person name="Dougan E. K."/>
            <person name="Thang M."/>
            <person name="Chan C."/>
        </authorList>
    </citation>
    <scope>NUCLEOTIDE SEQUENCE [LARGE SCALE GENOMIC DNA]</scope>
</reference>
<evidence type="ECO:0000256" key="1">
    <source>
        <dbReference type="SAM" id="MobiDB-lite"/>
    </source>
</evidence>
<dbReference type="EMBL" id="CAUYUJ010006668">
    <property type="protein sequence ID" value="CAK0818185.1"/>
    <property type="molecule type" value="Genomic_DNA"/>
</dbReference>
<feature type="region of interest" description="Disordered" evidence="1">
    <location>
        <begin position="82"/>
        <end position="116"/>
    </location>
</feature>
<keyword evidence="3" id="KW-1185">Reference proteome</keyword>